<feature type="chain" id="PRO_5038987492" evidence="1">
    <location>
        <begin position="23"/>
        <end position="271"/>
    </location>
</feature>
<dbReference type="RefSeq" id="WP_014136142.1">
    <property type="nucleotide sequence ID" value="NC_016109.1"/>
</dbReference>
<keyword evidence="1" id="KW-0732">Signal</keyword>
<accession>E4NC99</accession>
<proteinExistence type="predicted"/>
<dbReference type="PATRIC" id="fig|452652.3.peg.3029"/>
<dbReference type="eggNOG" id="ENOG5032GUN">
    <property type="taxonomic scope" value="Bacteria"/>
</dbReference>
<reference evidence="2 3" key="1">
    <citation type="journal article" date="2010" name="DNA Res.">
        <title>Genome sequence of Kitasatospora setae NBRC 14216T: an evolutionary snapshot of the family Streptomycetaceae.</title>
        <authorList>
            <person name="Ichikawa N."/>
            <person name="Oguchi A."/>
            <person name="Ikeda H."/>
            <person name="Ishikawa J."/>
            <person name="Kitani S."/>
            <person name="Watanabe Y."/>
            <person name="Nakamura S."/>
            <person name="Katano Y."/>
            <person name="Kishi E."/>
            <person name="Sasagawa M."/>
            <person name="Ankai A."/>
            <person name="Fukui S."/>
            <person name="Hashimoto Y."/>
            <person name="Kamata S."/>
            <person name="Otoguro M."/>
            <person name="Tanikawa S."/>
            <person name="Nihira T."/>
            <person name="Horinouchi S."/>
            <person name="Ohnishi Y."/>
            <person name="Hayakawa M."/>
            <person name="Kuzuyama T."/>
            <person name="Arisawa A."/>
            <person name="Nomoto F."/>
            <person name="Miura H."/>
            <person name="Takahashi Y."/>
            <person name="Fujita N."/>
        </authorList>
    </citation>
    <scope>NUCLEOTIDE SEQUENCE [LARGE SCALE GENOMIC DNA]</scope>
    <source>
        <strain evidence="3">ATCC 33774 / DSM 43861 / JCM 3304 / KCC A-0304 / NBRC 14216 / KM-6054</strain>
    </source>
</reference>
<feature type="signal peptide" evidence="1">
    <location>
        <begin position="1"/>
        <end position="22"/>
    </location>
</feature>
<evidence type="ECO:0000313" key="2">
    <source>
        <dbReference type="EMBL" id="BAJ28830.1"/>
    </source>
</evidence>
<organism evidence="2 3">
    <name type="scientific">Kitasatospora setae (strain ATCC 33774 / DSM 43861 / JCM 3304 / KCC A-0304 / NBRC 14216 / KM-6054)</name>
    <name type="common">Streptomyces setae</name>
    <dbReference type="NCBI Taxonomy" id="452652"/>
    <lineage>
        <taxon>Bacteria</taxon>
        <taxon>Bacillati</taxon>
        <taxon>Actinomycetota</taxon>
        <taxon>Actinomycetes</taxon>
        <taxon>Kitasatosporales</taxon>
        <taxon>Streptomycetaceae</taxon>
        <taxon>Kitasatospora</taxon>
    </lineage>
</organism>
<gene>
    <name evidence="2" type="ordered locus">KSE_30180</name>
</gene>
<dbReference type="EMBL" id="AP010968">
    <property type="protein sequence ID" value="BAJ28830.1"/>
    <property type="molecule type" value="Genomic_DNA"/>
</dbReference>
<dbReference type="KEGG" id="ksk:KSE_30180"/>
<evidence type="ECO:0000256" key="1">
    <source>
        <dbReference type="SAM" id="SignalP"/>
    </source>
</evidence>
<evidence type="ECO:0000313" key="3">
    <source>
        <dbReference type="Proteomes" id="UP000007076"/>
    </source>
</evidence>
<keyword evidence="3" id="KW-1185">Reference proteome</keyword>
<sequence>MRANRLLAVTVLSVLGVTGLTACGSDSGKKGDSAPAASAPASAAASGGAAAAPAPAAAGAPGGLEKLTVPEILKKSQAAGAKLKSVKVDFTVSSADGDLSAVLAADGSGNCAGTVTAKGKGKADLLRTGGKVWVKPDTEFLKVLVPAGGAAVTAAGGKWIAAGDSAEVAEYAAYCDLGLQIQKHVGLTDEGAPDDKGTLKGSKKVAGLDAVIINMSSDGTSTDAAIANQGEPYLLSLESKENGTMKFSDFDKPVQAAAPAGAIDLKTLLGH</sequence>
<name>E4NC99_KITSK</name>
<dbReference type="Proteomes" id="UP000007076">
    <property type="component" value="Chromosome"/>
</dbReference>
<dbReference type="AlphaFoldDB" id="E4NC99"/>
<protein>
    <submittedName>
        <fullName evidence="2">Putative lipoprotein</fullName>
    </submittedName>
</protein>
<keyword evidence="2" id="KW-0449">Lipoprotein</keyword>
<dbReference type="PROSITE" id="PS51257">
    <property type="entry name" value="PROKAR_LIPOPROTEIN"/>
    <property type="match status" value="1"/>
</dbReference>
<dbReference type="HOGENOM" id="CLU_061390_0_1_11"/>
<dbReference type="Gene3D" id="2.50.20.20">
    <property type="match status" value="1"/>
</dbReference>